<keyword evidence="4" id="KW-1185">Reference proteome</keyword>
<evidence type="ECO:0000313" key="4">
    <source>
        <dbReference type="Proteomes" id="UP000323708"/>
    </source>
</evidence>
<evidence type="ECO:0000256" key="1">
    <source>
        <dbReference type="ARBA" id="ARBA00023125"/>
    </source>
</evidence>
<dbReference type="Pfam" id="PF00440">
    <property type="entry name" value="TetR_N"/>
    <property type="match status" value="1"/>
</dbReference>
<dbReference type="GO" id="GO:0003677">
    <property type="term" value="F:DNA binding"/>
    <property type="evidence" value="ECO:0007669"/>
    <property type="project" value="UniProtKB-KW"/>
</dbReference>
<dbReference type="RefSeq" id="WP_149610426.1">
    <property type="nucleotide sequence ID" value="NZ_VTUX01000002.1"/>
</dbReference>
<dbReference type="AlphaFoldDB" id="A0A5B0X559"/>
<reference evidence="3 4" key="1">
    <citation type="submission" date="2019-09" db="EMBL/GenBank/DDBJ databases">
        <authorList>
            <person name="Chen X.-Y."/>
        </authorList>
    </citation>
    <scope>NUCLEOTIDE SEQUENCE [LARGE SCALE GENOMIC DNA]</scope>
    <source>
        <strain evidence="3 4">NY5</strain>
    </source>
</reference>
<keyword evidence="1" id="KW-0238">DNA-binding</keyword>
<dbReference type="InterPro" id="IPR001647">
    <property type="entry name" value="HTH_TetR"/>
</dbReference>
<organism evidence="3 4">
    <name type="scientific">Pseudohalioglobus sediminis</name>
    <dbReference type="NCBI Taxonomy" id="2606449"/>
    <lineage>
        <taxon>Bacteria</taxon>
        <taxon>Pseudomonadati</taxon>
        <taxon>Pseudomonadota</taxon>
        <taxon>Gammaproteobacteria</taxon>
        <taxon>Cellvibrionales</taxon>
        <taxon>Halieaceae</taxon>
        <taxon>Pseudohalioglobus</taxon>
    </lineage>
</organism>
<dbReference type="EMBL" id="VTUX01000002">
    <property type="protein sequence ID" value="KAA1193319.1"/>
    <property type="molecule type" value="Genomic_DNA"/>
</dbReference>
<evidence type="ECO:0000313" key="3">
    <source>
        <dbReference type="EMBL" id="KAA1193319.1"/>
    </source>
</evidence>
<evidence type="ECO:0000259" key="2">
    <source>
        <dbReference type="Pfam" id="PF00440"/>
    </source>
</evidence>
<dbReference type="Gene3D" id="1.10.357.10">
    <property type="entry name" value="Tetracycline Repressor, domain 2"/>
    <property type="match status" value="1"/>
</dbReference>
<sequence length="218" mass="23629">MTAAANRHAQRSAETRRRFIATAQKLFATRSIDGVSVNQLTAAAGQRNRNALQYHFGGKEGLVQAILDTHADAVGELRRAYTSATNLSALTPAEAAARVLVIPLQQYLDAHPEGVYYVQILSQLAATNSNRTNPQSRSRLTFRDIPELERLMGGAMAHLEPAEARRRLFLVISITFHGIADSCRAAPGNSAAGRRERSALLQQVIACISALMAAPARD</sequence>
<gene>
    <name evidence="3" type="ORF">F0M18_05615</name>
</gene>
<dbReference type="Proteomes" id="UP000323708">
    <property type="component" value="Unassembled WGS sequence"/>
</dbReference>
<protein>
    <submittedName>
        <fullName evidence="3">TetR/AcrR family transcriptional regulator</fullName>
    </submittedName>
</protein>
<name>A0A5B0X559_9GAMM</name>
<proteinExistence type="predicted"/>
<dbReference type="SUPFAM" id="SSF46689">
    <property type="entry name" value="Homeodomain-like"/>
    <property type="match status" value="1"/>
</dbReference>
<feature type="domain" description="HTH tetR-type" evidence="2">
    <location>
        <begin position="20"/>
        <end position="66"/>
    </location>
</feature>
<dbReference type="InterPro" id="IPR009057">
    <property type="entry name" value="Homeodomain-like_sf"/>
</dbReference>
<comment type="caution">
    <text evidence="3">The sequence shown here is derived from an EMBL/GenBank/DDBJ whole genome shotgun (WGS) entry which is preliminary data.</text>
</comment>
<accession>A0A5B0X559</accession>